<evidence type="ECO:0000256" key="3">
    <source>
        <dbReference type="ARBA" id="ARBA00023163"/>
    </source>
</evidence>
<protein>
    <submittedName>
        <fullName evidence="5">GntR family transcriptional regulator</fullName>
    </submittedName>
</protein>
<evidence type="ECO:0000256" key="2">
    <source>
        <dbReference type="ARBA" id="ARBA00023125"/>
    </source>
</evidence>
<evidence type="ECO:0000259" key="4">
    <source>
        <dbReference type="PROSITE" id="PS50949"/>
    </source>
</evidence>
<dbReference type="GO" id="GO:0003677">
    <property type="term" value="F:DNA binding"/>
    <property type="evidence" value="ECO:0007669"/>
    <property type="project" value="UniProtKB-KW"/>
</dbReference>
<dbReference type="PANTHER" id="PTHR43537">
    <property type="entry name" value="TRANSCRIPTIONAL REGULATOR, GNTR FAMILY"/>
    <property type="match status" value="1"/>
</dbReference>
<dbReference type="PANTHER" id="PTHR43537:SF45">
    <property type="entry name" value="GNTR FAMILY REGULATORY PROTEIN"/>
    <property type="match status" value="1"/>
</dbReference>
<dbReference type="OrthoDB" id="8851860at2"/>
<keyword evidence="3" id="KW-0804">Transcription</keyword>
<dbReference type="InterPro" id="IPR000524">
    <property type="entry name" value="Tscrpt_reg_HTH_GntR"/>
</dbReference>
<dbReference type="InterPro" id="IPR011711">
    <property type="entry name" value="GntR_C"/>
</dbReference>
<sequence>MNAQARPPKPAAPVLTLNEEAYRRLEELIVTLELEPGCVVSEAMLSERIGIGTTPIREALQRLAREYLVQILPRRGVVVTAIDVRLQLQVLEARRELDRLIARSAARRASAAERARIGEIGARMLKAGRKGDLHGFLRLDDALNQQAAHAARNEVAANAVAALHAVSRRFWFHHQADSPLSAETVALHAAVAEAIGSGDEARAAASSDALIDHLFEFARATLPDT</sequence>
<organism evidence="5 6">
    <name type="scientific">Zeimonas arvi</name>
    <dbReference type="NCBI Taxonomy" id="2498847"/>
    <lineage>
        <taxon>Bacteria</taxon>
        <taxon>Pseudomonadati</taxon>
        <taxon>Pseudomonadota</taxon>
        <taxon>Betaproteobacteria</taxon>
        <taxon>Burkholderiales</taxon>
        <taxon>Burkholderiaceae</taxon>
        <taxon>Zeimonas</taxon>
    </lineage>
</organism>
<dbReference type="Proteomes" id="UP000321548">
    <property type="component" value="Unassembled WGS sequence"/>
</dbReference>
<dbReference type="Gene3D" id="1.10.10.10">
    <property type="entry name" value="Winged helix-like DNA-binding domain superfamily/Winged helix DNA-binding domain"/>
    <property type="match status" value="1"/>
</dbReference>
<proteinExistence type="predicted"/>
<dbReference type="SMART" id="SM00895">
    <property type="entry name" value="FCD"/>
    <property type="match status" value="1"/>
</dbReference>
<keyword evidence="1" id="KW-0805">Transcription regulation</keyword>
<dbReference type="InterPro" id="IPR036390">
    <property type="entry name" value="WH_DNA-bd_sf"/>
</dbReference>
<dbReference type="Gene3D" id="1.20.120.530">
    <property type="entry name" value="GntR ligand-binding domain-like"/>
    <property type="match status" value="1"/>
</dbReference>
<comment type="caution">
    <text evidence="5">The sequence shown here is derived from an EMBL/GenBank/DDBJ whole genome shotgun (WGS) entry which is preliminary data.</text>
</comment>
<dbReference type="SUPFAM" id="SSF46785">
    <property type="entry name" value="Winged helix' DNA-binding domain"/>
    <property type="match status" value="1"/>
</dbReference>
<reference evidence="5 6" key="1">
    <citation type="submission" date="2019-06" db="EMBL/GenBank/DDBJ databases">
        <title>Quisquiliibacterium sp. nov., isolated from a maize field.</title>
        <authorList>
            <person name="Lin S.-Y."/>
            <person name="Tsai C.-F."/>
            <person name="Young C.-C."/>
        </authorList>
    </citation>
    <scope>NUCLEOTIDE SEQUENCE [LARGE SCALE GENOMIC DNA]</scope>
    <source>
        <strain evidence="5 6">CC-CFT501</strain>
    </source>
</reference>
<dbReference type="InterPro" id="IPR008920">
    <property type="entry name" value="TF_FadR/GntR_C"/>
</dbReference>
<dbReference type="GO" id="GO:0003700">
    <property type="term" value="F:DNA-binding transcription factor activity"/>
    <property type="evidence" value="ECO:0007669"/>
    <property type="project" value="InterPro"/>
</dbReference>
<evidence type="ECO:0000313" key="5">
    <source>
        <dbReference type="EMBL" id="TXL64718.1"/>
    </source>
</evidence>
<dbReference type="PROSITE" id="PS50949">
    <property type="entry name" value="HTH_GNTR"/>
    <property type="match status" value="1"/>
</dbReference>
<evidence type="ECO:0000313" key="6">
    <source>
        <dbReference type="Proteomes" id="UP000321548"/>
    </source>
</evidence>
<keyword evidence="2" id="KW-0238">DNA-binding</keyword>
<accession>A0A5C8NU87</accession>
<gene>
    <name evidence="5" type="ORF">FHP08_13320</name>
</gene>
<dbReference type="Pfam" id="PF00392">
    <property type="entry name" value="GntR"/>
    <property type="match status" value="1"/>
</dbReference>
<dbReference type="EMBL" id="VDUY01000005">
    <property type="protein sequence ID" value="TXL64718.1"/>
    <property type="molecule type" value="Genomic_DNA"/>
</dbReference>
<feature type="domain" description="HTH gntR-type" evidence="4">
    <location>
        <begin position="15"/>
        <end position="82"/>
    </location>
</feature>
<evidence type="ECO:0000256" key="1">
    <source>
        <dbReference type="ARBA" id="ARBA00023015"/>
    </source>
</evidence>
<dbReference type="InterPro" id="IPR036388">
    <property type="entry name" value="WH-like_DNA-bd_sf"/>
</dbReference>
<keyword evidence="6" id="KW-1185">Reference proteome</keyword>
<dbReference type="Pfam" id="PF07729">
    <property type="entry name" value="FCD"/>
    <property type="match status" value="1"/>
</dbReference>
<dbReference type="SUPFAM" id="SSF48008">
    <property type="entry name" value="GntR ligand-binding domain-like"/>
    <property type="match status" value="1"/>
</dbReference>
<name>A0A5C8NU87_9BURK</name>
<dbReference type="SMART" id="SM00345">
    <property type="entry name" value="HTH_GNTR"/>
    <property type="match status" value="1"/>
</dbReference>
<dbReference type="AlphaFoldDB" id="A0A5C8NU87"/>